<organism evidence="14 15">
    <name type="scientific">Plantactinospora endophytica</name>
    <dbReference type="NCBI Taxonomy" id="673535"/>
    <lineage>
        <taxon>Bacteria</taxon>
        <taxon>Bacillati</taxon>
        <taxon>Actinomycetota</taxon>
        <taxon>Actinomycetes</taxon>
        <taxon>Micromonosporales</taxon>
        <taxon>Micromonosporaceae</taxon>
        <taxon>Plantactinospora</taxon>
    </lineage>
</organism>
<comment type="pathway">
    <text evidence="1">Porphyrin-containing compound metabolism; siroheme biosynthesis; sirohydrochlorin from precorrin-2: step 1/1.</text>
</comment>
<dbReference type="InterPro" id="IPR006366">
    <property type="entry name" value="CobA/CysG_C"/>
</dbReference>
<keyword evidence="4" id="KW-0808">Transferase</keyword>
<keyword evidence="15" id="KW-1185">Reference proteome</keyword>
<evidence type="ECO:0000313" key="15">
    <source>
        <dbReference type="Proteomes" id="UP000646749"/>
    </source>
</evidence>
<evidence type="ECO:0000256" key="4">
    <source>
        <dbReference type="ARBA" id="ARBA00022679"/>
    </source>
</evidence>
<dbReference type="NCBIfam" id="TIGR01469">
    <property type="entry name" value="cobA_cysG_Cterm"/>
    <property type="match status" value="1"/>
</dbReference>
<dbReference type="EMBL" id="BONW01000041">
    <property type="protein sequence ID" value="GIG91938.1"/>
    <property type="molecule type" value="Genomic_DNA"/>
</dbReference>
<dbReference type="NCBIfam" id="NF004790">
    <property type="entry name" value="PRK06136.1"/>
    <property type="match status" value="1"/>
</dbReference>
<evidence type="ECO:0000256" key="8">
    <source>
        <dbReference type="ARBA" id="ARBA00023239"/>
    </source>
</evidence>
<dbReference type="InterPro" id="IPR003043">
    <property type="entry name" value="Uropor_MeTrfase_CS"/>
</dbReference>
<evidence type="ECO:0000256" key="10">
    <source>
        <dbReference type="ARBA" id="ARBA00023268"/>
    </source>
</evidence>
<dbReference type="NCBIfam" id="TIGR01470">
    <property type="entry name" value="cysG_Nterm"/>
    <property type="match status" value="1"/>
</dbReference>
<keyword evidence="9" id="KW-0627">Porphyrin biosynthesis</keyword>
<dbReference type="CDD" id="cd11642">
    <property type="entry name" value="SUMT"/>
    <property type="match status" value="1"/>
</dbReference>
<dbReference type="InterPro" id="IPR012409">
    <property type="entry name" value="Sirohaem_synth"/>
</dbReference>
<dbReference type="InterPro" id="IPR014776">
    <property type="entry name" value="4pyrrole_Mease_sub2"/>
</dbReference>
<sequence length="513" mass="51801">MYPLALRLAGRRVLVVGGGAVATRRVPALLDAEARVVVVAPELTPALRAHVDAGRLEWVAREFVPADLDGAWLVQVAVDDPAAAEAVSAAALERQIFCVRADDRDAATAWTPAVTRYGPLTVAVLGGGDPRRAVAVRDAIREQFITGTLATGTLTTGALATGADATGALATAADASGTLATGADAAGNGVSPERTGTDGPTADPATMDDSTADGSMPDDLTLDGSTVDGAAVDGTRVDGTAVDRAMADGGSPGGRPTRPVGRVALVGAGPGDPELITIRGRRLLAEADVVVADRLVPGLLLDELRPEVELVDATKIPHGPAAAQEEINRVLVDRALAGARVVRLKGGDPYVFGRGGEEALACAAAGIPVTVVPGVTSSVAAPAAVGIPVTHRGVAHEFTVVSGHLPPDHPGSLVDWSALAKLRGTLVVLMGLNNLPAITAALRAYGRSPETPAAVVQEGTTDGQRLLRSTLGAIAEEVRAAGFRPPAVVVVGDVVETLAGLPATSGVTGSRVD</sequence>
<dbReference type="PIRSF" id="PIRSF036426">
    <property type="entry name" value="Sirohaem_synth"/>
    <property type="match status" value="1"/>
</dbReference>
<dbReference type="PROSITE" id="PS00839">
    <property type="entry name" value="SUMT_1"/>
    <property type="match status" value="1"/>
</dbReference>
<dbReference type="InterPro" id="IPR036291">
    <property type="entry name" value="NAD(P)-bd_dom_sf"/>
</dbReference>
<accession>A0ABQ4EB35</accession>
<evidence type="ECO:0000256" key="6">
    <source>
        <dbReference type="ARBA" id="ARBA00023002"/>
    </source>
</evidence>
<dbReference type="SUPFAM" id="SSF51735">
    <property type="entry name" value="NAD(P)-binding Rossmann-fold domains"/>
    <property type="match status" value="1"/>
</dbReference>
<dbReference type="InterPro" id="IPR006367">
    <property type="entry name" value="Sirohaem_synthase_N"/>
</dbReference>
<keyword evidence="6" id="KW-0560">Oxidoreductase</keyword>
<dbReference type="Proteomes" id="UP000646749">
    <property type="component" value="Unassembled WGS sequence"/>
</dbReference>
<feature type="region of interest" description="Disordered" evidence="12">
    <location>
        <begin position="183"/>
        <end position="259"/>
    </location>
</feature>
<keyword evidence="3" id="KW-0489">Methyltransferase</keyword>
<comment type="caution">
    <text evidence="14">The sequence shown here is derived from an EMBL/GenBank/DDBJ whole genome shotgun (WGS) entry which is preliminary data.</text>
</comment>
<evidence type="ECO:0000256" key="11">
    <source>
        <dbReference type="ARBA" id="ARBA00047561"/>
    </source>
</evidence>
<evidence type="ECO:0000256" key="3">
    <source>
        <dbReference type="ARBA" id="ARBA00022603"/>
    </source>
</evidence>
<evidence type="ECO:0000256" key="5">
    <source>
        <dbReference type="ARBA" id="ARBA00022691"/>
    </source>
</evidence>
<dbReference type="SUPFAM" id="SSF53790">
    <property type="entry name" value="Tetrapyrrole methylase"/>
    <property type="match status" value="1"/>
</dbReference>
<dbReference type="Pfam" id="PF00590">
    <property type="entry name" value="TP_methylase"/>
    <property type="match status" value="1"/>
</dbReference>
<feature type="domain" description="Tetrapyrrole methylase" evidence="13">
    <location>
        <begin position="263"/>
        <end position="474"/>
    </location>
</feature>
<dbReference type="RefSeq" id="WP_239141762.1">
    <property type="nucleotide sequence ID" value="NZ_BONW01000041.1"/>
</dbReference>
<keyword evidence="5" id="KW-0949">S-adenosyl-L-methionine</keyword>
<evidence type="ECO:0000256" key="2">
    <source>
        <dbReference type="ARBA" id="ARBA00022573"/>
    </source>
</evidence>
<keyword evidence="7" id="KW-0520">NAD</keyword>
<dbReference type="InterPro" id="IPR000878">
    <property type="entry name" value="4pyrrol_Mease"/>
</dbReference>
<evidence type="ECO:0000256" key="9">
    <source>
        <dbReference type="ARBA" id="ARBA00023244"/>
    </source>
</evidence>
<dbReference type="InterPro" id="IPR035996">
    <property type="entry name" value="4pyrrol_Methylase_sf"/>
</dbReference>
<evidence type="ECO:0000259" key="13">
    <source>
        <dbReference type="Pfam" id="PF00590"/>
    </source>
</evidence>
<dbReference type="PANTHER" id="PTHR45790:SF3">
    <property type="entry name" value="S-ADENOSYL-L-METHIONINE-DEPENDENT UROPORPHYRINOGEN III METHYLTRANSFERASE, CHLOROPLASTIC"/>
    <property type="match status" value="1"/>
</dbReference>
<dbReference type="Gene3D" id="3.30.950.10">
    <property type="entry name" value="Methyltransferase, Cobalt-precorrin-4 Transmethylase, Domain 2"/>
    <property type="match status" value="1"/>
</dbReference>
<name>A0ABQ4EB35_9ACTN</name>
<reference evidence="14 15" key="1">
    <citation type="submission" date="2021-01" db="EMBL/GenBank/DDBJ databases">
        <title>Whole genome shotgun sequence of Plantactinospora endophytica NBRC 110450.</title>
        <authorList>
            <person name="Komaki H."/>
            <person name="Tamura T."/>
        </authorList>
    </citation>
    <scope>NUCLEOTIDE SEQUENCE [LARGE SCALE GENOMIC DNA]</scope>
    <source>
        <strain evidence="14 15">NBRC 110450</strain>
    </source>
</reference>
<keyword evidence="10" id="KW-0511">Multifunctional enzyme</keyword>
<evidence type="ECO:0000256" key="1">
    <source>
        <dbReference type="ARBA" id="ARBA00005010"/>
    </source>
</evidence>
<dbReference type="Gene3D" id="3.40.1010.10">
    <property type="entry name" value="Cobalt-precorrin-4 Transmethylase, Domain 1"/>
    <property type="match status" value="1"/>
</dbReference>
<evidence type="ECO:0000256" key="12">
    <source>
        <dbReference type="SAM" id="MobiDB-lite"/>
    </source>
</evidence>
<dbReference type="Pfam" id="PF13241">
    <property type="entry name" value="NAD_binding_7"/>
    <property type="match status" value="1"/>
</dbReference>
<proteinExistence type="predicted"/>
<dbReference type="PANTHER" id="PTHR45790">
    <property type="entry name" value="SIROHEME SYNTHASE-RELATED"/>
    <property type="match status" value="1"/>
</dbReference>
<keyword evidence="2" id="KW-0169">Cobalamin biosynthesis</keyword>
<dbReference type="Gene3D" id="3.40.50.720">
    <property type="entry name" value="NAD(P)-binding Rossmann-like Domain"/>
    <property type="match status" value="1"/>
</dbReference>
<keyword evidence="8" id="KW-0456">Lyase</keyword>
<protein>
    <recommendedName>
        <fullName evidence="13">Tetrapyrrole methylase domain-containing protein</fullName>
    </recommendedName>
</protein>
<evidence type="ECO:0000256" key="7">
    <source>
        <dbReference type="ARBA" id="ARBA00023027"/>
    </source>
</evidence>
<dbReference type="InterPro" id="IPR014777">
    <property type="entry name" value="4pyrrole_Mease_sub1"/>
</dbReference>
<gene>
    <name evidence="14" type="ORF">Pen02_68740</name>
</gene>
<evidence type="ECO:0000313" key="14">
    <source>
        <dbReference type="EMBL" id="GIG91938.1"/>
    </source>
</evidence>
<comment type="catalytic activity">
    <reaction evidence="11">
        <text>precorrin-2 + NAD(+) = sirohydrochlorin + NADH + 2 H(+)</text>
        <dbReference type="Rhea" id="RHEA:15613"/>
        <dbReference type="ChEBI" id="CHEBI:15378"/>
        <dbReference type="ChEBI" id="CHEBI:57540"/>
        <dbReference type="ChEBI" id="CHEBI:57945"/>
        <dbReference type="ChEBI" id="CHEBI:58351"/>
        <dbReference type="ChEBI" id="CHEBI:58827"/>
        <dbReference type="EC" id="1.3.1.76"/>
    </reaction>
</comment>
<dbReference type="InterPro" id="IPR050161">
    <property type="entry name" value="Siro_Cobalamin_biosynth"/>
</dbReference>